<dbReference type="Gene3D" id="3.40.30.10">
    <property type="entry name" value="Glutaredoxin"/>
    <property type="match status" value="1"/>
</dbReference>
<dbReference type="InterPro" id="IPR036249">
    <property type="entry name" value="Thioredoxin-like_sf"/>
</dbReference>
<sequence length="74" mass="8523">MVAIHTAGGKNEVREYLKETKVPWDVLYYNPDNILPLHQIYESGLLPMTYLIDNKGIIQAKVINTIKLLELIQK</sequence>
<organism evidence="1">
    <name type="scientific">bioreactor metagenome</name>
    <dbReference type="NCBI Taxonomy" id="1076179"/>
    <lineage>
        <taxon>unclassified sequences</taxon>
        <taxon>metagenomes</taxon>
        <taxon>ecological metagenomes</taxon>
    </lineage>
</organism>
<dbReference type="SUPFAM" id="SSF52833">
    <property type="entry name" value="Thioredoxin-like"/>
    <property type="match status" value="1"/>
</dbReference>
<dbReference type="EMBL" id="VSSQ01104613">
    <property type="protein sequence ID" value="MPN45031.1"/>
    <property type="molecule type" value="Genomic_DNA"/>
</dbReference>
<accession>A0A645I167</accession>
<reference evidence="1" key="1">
    <citation type="submission" date="2019-08" db="EMBL/GenBank/DDBJ databases">
        <authorList>
            <person name="Kucharzyk K."/>
            <person name="Murdoch R.W."/>
            <person name="Higgins S."/>
            <person name="Loffler F."/>
        </authorList>
    </citation>
    <scope>NUCLEOTIDE SEQUENCE</scope>
</reference>
<evidence type="ECO:0008006" key="2">
    <source>
        <dbReference type="Google" id="ProtNLM"/>
    </source>
</evidence>
<evidence type="ECO:0000313" key="1">
    <source>
        <dbReference type="EMBL" id="MPN45031.1"/>
    </source>
</evidence>
<name>A0A645I167_9ZZZZ</name>
<comment type="caution">
    <text evidence="1">The sequence shown here is derived from an EMBL/GenBank/DDBJ whole genome shotgun (WGS) entry which is preliminary data.</text>
</comment>
<gene>
    <name evidence="1" type="ORF">SDC9_192598</name>
</gene>
<protein>
    <recommendedName>
        <fullName evidence="2">Thiol-disulfide oxidoreductase ResA</fullName>
    </recommendedName>
</protein>
<dbReference type="AlphaFoldDB" id="A0A645I167"/>
<proteinExistence type="predicted"/>